<evidence type="ECO:0000259" key="18">
    <source>
        <dbReference type="Pfam" id="PF02706"/>
    </source>
</evidence>
<dbReference type="InterPro" id="IPR027417">
    <property type="entry name" value="P-loop_NTPase"/>
</dbReference>
<feature type="coiled-coil region" evidence="16">
    <location>
        <begin position="210"/>
        <end position="321"/>
    </location>
</feature>
<dbReference type="PANTHER" id="PTHR32309">
    <property type="entry name" value="TYROSINE-PROTEIN KINASE"/>
    <property type="match status" value="1"/>
</dbReference>
<dbReference type="CDD" id="cd05387">
    <property type="entry name" value="BY-kinase"/>
    <property type="match status" value="1"/>
</dbReference>
<evidence type="ECO:0000256" key="15">
    <source>
        <dbReference type="ARBA" id="ARBA00051245"/>
    </source>
</evidence>
<keyword evidence="9" id="KW-0547">Nucleotide-binding</keyword>
<evidence type="ECO:0000256" key="6">
    <source>
        <dbReference type="ARBA" id="ARBA00022519"/>
    </source>
</evidence>
<keyword evidence="11" id="KW-0067">ATP-binding</keyword>
<dbReference type="Pfam" id="PF13807">
    <property type="entry name" value="GNVR"/>
    <property type="match status" value="1"/>
</dbReference>
<evidence type="ECO:0000313" key="22">
    <source>
        <dbReference type="Proteomes" id="UP000183868"/>
    </source>
</evidence>
<dbReference type="InterPro" id="IPR005702">
    <property type="entry name" value="Wzc-like_C"/>
</dbReference>
<dbReference type="GO" id="GO:0005524">
    <property type="term" value="F:ATP binding"/>
    <property type="evidence" value="ECO:0007669"/>
    <property type="project" value="UniProtKB-KW"/>
</dbReference>
<feature type="domain" description="AAA" evidence="19">
    <location>
        <begin position="582"/>
        <end position="700"/>
    </location>
</feature>
<dbReference type="GO" id="GO:0005886">
    <property type="term" value="C:plasma membrane"/>
    <property type="evidence" value="ECO:0007669"/>
    <property type="project" value="UniProtKB-SubCell"/>
</dbReference>
<evidence type="ECO:0000256" key="9">
    <source>
        <dbReference type="ARBA" id="ARBA00022741"/>
    </source>
</evidence>
<feature type="transmembrane region" description="Helical" evidence="17">
    <location>
        <begin position="42"/>
        <end position="60"/>
    </location>
</feature>
<dbReference type="AlphaFoldDB" id="A0A1J1CCX0"/>
<keyword evidence="14" id="KW-0829">Tyrosine-protein kinase</keyword>
<evidence type="ECO:0000256" key="16">
    <source>
        <dbReference type="SAM" id="Coils"/>
    </source>
</evidence>
<keyword evidence="7" id="KW-0808">Transferase</keyword>
<feature type="coiled-coil region" evidence="16">
    <location>
        <begin position="372"/>
        <end position="406"/>
    </location>
</feature>
<dbReference type="Pfam" id="PF02706">
    <property type="entry name" value="Wzz"/>
    <property type="match status" value="1"/>
</dbReference>
<evidence type="ECO:0000256" key="12">
    <source>
        <dbReference type="ARBA" id="ARBA00022989"/>
    </source>
</evidence>
<name>A0A1J1CCX0_CALAY</name>
<evidence type="ECO:0000256" key="5">
    <source>
        <dbReference type="ARBA" id="ARBA00022475"/>
    </source>
</evidence>
<dbReference type="InterPro" id="IPR050445">
    <property type="entry name" value="Bact_polysacc_biosynth/exp"/>
</dbReference>
<keyword evidence="16" id="KW-0175">Coiled coil</keyword>
<gene>
    <name evidence="21" type="ORF">Cabys_3094</name>
</gene>
<dbReference type="EMBL" id="CP018099">
    <property type="protein sequence ID" value="APF19842.1"/>
    <property type="molecule type" value="Genomic_DNA"/>
</dbReference>
<feature type="domain" description="Tyrosine-protein kinase G-rich" evidence="20">
    <location>
        <begin position="419"/>
        <end position="490"/>
    </location>
</feature>
<sequence length="783" mass="88581">MNMGEGYPGNGKPLAQSYTGFENEEEVMKLQDYLQIILRRKWIVLVSFLVVFLTAVVYTINSQPVYQAQATVLVNTQSKGQGGLLLFDPTGLGFAQNLNNELEILKSRSVANAVARELLAKKYYDNSQEILHCIRAPEEDELGREILSEEELTGVLIRTVEFEPVRDSEVIKIIAKSGDPRDAALIANQFARAYYERNLRMSRTRSKAAREFLEKQLIAKQEQLAKAEEALQRYMEQTGIVSVDDESQKVIEQLATVQAQYENVSIELESVKESLNFYRKQIARQEPNVARIMSDASDPYIRLLQEEIARLEVEKDITISQNPHAAEDPIYKEKLIKIDSQIDNLRKKLRKRTNDYLKSVLPGQLTDPAKYLVEVKQKIFDTQIQVQALEAKKKALAVVLLDYQKQFDRIPKRSIEFARLQRARLSAEKLYLLVEEKYQEATIAEQSQFGYIEIIDQAIVPKLPISPKIRMNLMLGALLGLGLGVGLVFLLEYLDVSIRTPEDLKRRGWQPLSVIPSMDSQMIAELAQNKENPAIDDHLIALLSPRSSVAEGYRRLRTNLQYARLDKPLKSFLVTSPNPKEGKTTTASNLAITFSQAGLNTLLVDTDLRRPAIHRLFGLPKEPGLTNHLFGQNTLDEITHKEVIPHLSVMTSGLVPPNPSEILAAPQTHELIDRLKSMYDLVIFDTAPVLAVTDASILATQVEGTLLIILAGTTIFDELEHSIEQLERVNAHILGVAMNNFDIKRAYGSYYGQYKSRYYGYYGYYTYGHTGGKKAKKKRTETS</sequence>
<evidence type="ECO:0000256" key="14">
    <source>
        <dbReference type="ARBA" id="ARBA00023137"/>
    </source>
</evidence>
<evidence type="ECO:0000256" key="10">
    <source>
        <dbReference type="ARBA" id="ARBA00022777"/>
    </source>
</evidence>
<evidence type="ECO:0000259" key="20">
    <source>
        <dbReference type="Pfam" id="PF13807"/>
    </source>
</evidence>
<keyword evidence="13 17" id="KW-0472">Membrane</keyword>
<proteinExistence type="inferred from homology"/>
<evidence type="ECO:0000256" key="17">
    <source>
        <dbReference type="SAM" id="Phobius"/>
    </source>
</evidence>
<dbReference type="InterPro" id="IPR025669">
    <property type="entry name" value="AAA_dom"/>
</dbReference>
<dbReference type="InterPro" id="IPR003856">
    <property type="entry name" value="LPS_length_determ_N"/>
</dbReference>
<evidence type="ECO:0000256" key="11">
    <source>
        <dbReference type="ARBA" id="ARBA00022840"/>
    </source>
</evidence>
<evidence type="ECO:0000256" key="4">
    <source>
        <dbReference type="ARBA" id="ARBA00011903"/>
    </source>
</evidence>
<protein>
    <recommendedName>
        <fullName evidence="4">non-specific protein-tyrosine kinase</fullName>
        <ecNumber evidence="4">2.7.10.2</ecNumber>
    </recommendedName>
</protein>
<dbReference type="GO" id="GO:0004715">
    <property type="term" value="F:non-membrane spanning protein tyrosine kinase activity"/>
    <property type="evidence" value="ECO:0007669"/>
    <property type="project" value="UniProtKB-EC"/>
</dbReference>
<dbReference type="PANTHER" id="PTHR32309:SF13">
    <property type="entry name" value="FERRIC ENTEROBACTIN TRANSPORT PROTEIN FEPE"/>
    <property type="match status" value="1"/>
</dbReference>
<keyword evidence="12 17" id="KW-1133">Transmembrane helix</keyword>
<dbReference type="NCBIfam" id="TIGR01007">
    <property type="entry name" value="eps_fam"/>
    <property type="match status" value="1"/>
</dbReference>
<dbReference type="FunFam" id="3.40.50.300:FF:000527">
    <property type="entry name" value="Tyrosine-protein kinase etk"/>
    <property type="match status" value="1"/>
</dbReference>
<dbReference type="Proteomes" id="UP000183868">
    <property type="component" value="Chromosome"/>
</dbReference>
<keyword evidence="5" id="KW-1003">Cell membrane</keyword>
<reference evidence="21 22" key="1">
    <citation type="submission" date="2016-11" db="EMBL/GenBank/DDBJ databases">
        <title>Genomic analysis of Caldithrix abyssi and proposal of a novel bacterial phylum Caldithrichaeota.</title>
        <authorList>
            <person name="Kublanov I."/>
            <person name="Sigalova O."/>
            <person name="Gavrilov S."/>
            <person name="Lebedinsky A."/>
            <person name="Ivanova N."/>
            <person name="Daum C."/>
            <person name="Reddy T."/>
            <person name="Klenk H.P."/>
            <person name="Goker M."/>
            <person name="Reva O."/>
            <person name="Miroshnichenko M."/>
            <person name="Kyprides N."/>
            <person name="Woyke T."/>
            <person name="Gelfand M."/>
        </authorList>
    </citation>
    <scope>NUCLEOTIDE SEQUENCE [LARGE SCALE GENOMIC DNA]</scope>
    <source>
        <strain evidence="21 22">LF13</strain>
    </source>
</reference>
<dbReference type="KEGG" id="caby:Cabys_3094"/>
<comment type="similarity">
    <text evidence="3">Belongs to the etk/wzc family.</text>
</comment>
<evidence type="ECO:0000256" key="3">
    <source>
        <dbReference type="ARBA" id="ARBA00008883"/>
    </source>
</evidence>
<accession>A0A1J1CCX0</accession>
<evidence type="ECO:0000256" key="2">
    <source>
        <dbReference type="ARBA" id="ARBA00007316"/>
    </source>
</evidence>
<evidence type="ECO:0000256" key="7">
    <source>
        <dbReference type="ARBA" id="ARBA00022679"/>
    </source>
</evidence>
<evidence type="ECO:0000256" key="8">
    <source>
        <dbReference type="ARBA" id="ARBA00022692"/>
    </source>
</evidence>
<evidence type="ECO:0000259" key="19">
    <source>
        <dbReference type="Pfam" id="PF13614"/>
    </source>
</evidence>
<dbReference type="SUPFAM" id="SSF52540">
    <property type="entry name" value="P-loop containing nucleoside triphosphate hydrolases"/>
    <property type="match status" value="1"/>
</dbReference>
<comment type="catalytic activity">
    <reaction evidence="15">
        <text>L-tyrosyl-[protein] + ATP = O-phospho-L-tyrosyl-[protein] + ADP + H(+)</text>
        <dbReference type="Rhea" id="RHEA:10596"/>
        <dbReference type="Rhea" id="RHEA-COMP:10136"/>
        <dbReference type="Rhea" id="RHEA-COMP:20101"/>
        <dbReference type="ChEBI" id="CHEBI:15378"/>
        <dbReference type="ChEBI" id="CHEBI:30616"/>
        <dbReference type="ChEBI" id="CHEBI:46858"/>
        <dbReference type="ChEBI" id="CHEBI:61978"/>
        <dbReference type="ChEBI" id="CHEBI:456216"/>
        <dbReference type="EC" id="2.7.10.2"/>
    </reaction>
</comment>
<dbReference type="Gene3D" id="3.40.50.300">
    <property type="entry name" value="P-loop containing nucleotide triphosphate hydrolases"/>
    <property type="match status" value="1"/>
</dbReference>
<evidence type="ECO:0000313" key="21">
    <source>
        <dbReference type="EMBL" id="APF19842.1"/>
    </source>
</evidence>
<keyword evidence="10" id="KW-0418">Kinase</keyword>
<keyword evidence="8 17" id="KW-0812">Transmembrane</keyword>
<evidence type="ECO:0000256" key="13">
    <source>
        <dbReference type="ARBA" id="ARBA00023136"/>
    </source>
</evidence>
<dbReference type="Pfam" id="PF13614">
    <property type="entry name" value="AAA_31"/>
    <property type="match status" value="1"/>
</dbReference>
<keyword evidence="6" id="KW-0997">Cell inner membrane</keyword>
<dbReference type="GO" id="GO:0042802">
    <property type="term" value="F:identical protein binding"/>
    <property type="evidence" value="ECO:0007669"/>
    <property type="project" value="UniProtKB-ARBA"/>
</dbReference>
<comment type="similarity">
    <text evidence="2">Belongs to the CpsD/CapB family.</text>
</comment>
<comment type="subcellular location">
    <subcellularLocation>
        <location evidence="1">Cell inner membrane</location>
        <topology evidence="1">Multi-pass membrane protein</topology>
    </subcellularLocation>
</comment>
<dbReference type="EC" id="2.7.10.2" evidence="4"/>
<dbReference type="InterPro" id="IPR032807">
    <property type="entry name" value="GNVR"/>
</dbReference>
<organism evidence="21 22">
    <name type="scientific">Caldithrix abyssi DSM 13497</name>
    <dbReference type="NCBI Taxonomy" id="880073"/>
    <lineage>
        <taxon>Bacteria</taxon>
        <taxon>Pseudomonadati</taxon>
        <taxon>Calditrichota</taxon>
        <taxon>Calditrichia</taxon>
        <taxon>Calditrichales</taxon>
        <taxon>Calditrichaceae</taxon>
        <taxon>Caldithrix</taxon>
    </lineage>
</organism>
<feature type="domain" description="Polysaccharide chain length determinant N-terminal" evidence="18">
    <location>
        <begin position="30"/>
        <end position="118"/>
    </location>
</feature>
<evidence type="ECO:0000256" key="1">
    <source>
        <dbReference type="ARBA" id="ARBA00004429"/>
    </source>
</evidence>